<keyword evidence="1" id="KW-0802">TPR repeat</keyword>
<feature type="transmembrane region" description="Helical" evidence="3">
    <location>
        <begin position="12"/>
        <end position="30"/>
    </location>
</feature>
<feature type="region of interest" description="Disordered" evidence="2">
    <location>
        <begin position="452"/>
        <end position="576"/>
    </location>
</feature>
<dbReference type="InterPro" id="IPR019734">
    <property type="entry name" value="TPR_rpt"/>
</dbReference>
<evidence type="ECO:0000256" key="2">
    <source>
        <dbReference type="SAM" id="MobiDB-lite"/>
    </source>
</evidence>
<dbReference type="InterPro" id="IPR002035">
    <property type="entry name" value="VWF_A"/>
</dbReference>
<dbReference type="Gene3D" id="1.25.40.10">
    <property type="entry name" value="Tetratricopeptide repeat domain"/>
    <property type="match status" value="1"/>
</dbReference>
<dbReference type="InterPro" id="IPR050768">
    <property type="entry name" value="UPF0353/GerABKA_families"/>
</dbReference>
<gene>
    <name evidence="5" type="ORF">HNE05_05925</name>
</gene>
<dbReference type="PROSITE" id="PS50005">
    <property type="entry name" value="TPR"/>
    <property type="match status" value="1"/>
</dbReference>
<evidence type="ECO:0000313" key="5">
    <source>
        <dbReference type="EMBL" id="QKE62916.1"/>
    </source>
</evidence>
<accession>A0A6M8FS61</accession>
<dbReference type="PANTHER" id="PTHR22550">
    <property type="entry name" value="SPORE GERMINATION PROTEIN"/>
    <property type="match status" value="1"/>
</dbReference>
<name>A0A6M8FS61_9GAMM</name>
<keyword evidence="3" id="KW-1133">Transmembrane helix</keyword>
<dbReference type="PANTHER" id="PTHR22550:SF14">
    <property type="entry name" value="VWFA DOMAIN-CONTAINING PROTEIN"/>
    <property type="match status" value="1"/>
</dbReference>
<dbReference type="InterPro" id="IPR011990">
    <property type="entry name" value="TPR-like_helical_dom_sf"/>
</dbReference>
<feature type="compositionally biased region" description="Low complexity" evidence="2">
    <location>
        <begin position="535"/>
        <end position="548"/>
    </location>
</feature>
<evidence type="ECO:0000313" key="6">
    <source>
        <dbReference type="Proteomes" id="UP000501379"/>
    </source>
</evidence>
<keyword evidence="3" id="KW-0812">Transmembrane</keyword>
<dbReference type="SMART" id="SM00028">
    <property type="entry name" value="TPR"/>
    <property type="match status" value="1"/>
</dbReference>
<protein>
    <submittedName>
        <fullName evidence="5">VWA domain-containing protein</fullName>
    </submittedName>
</protein>
<dbReference type="AlphaFoldDB" id="A0A6M8FS61"/>
<organism evidence="5 6">
    <name type="scientific">Aquipseudomonas campi</name>
    <dbReference type="NCBI Taxonomy" id="2731681"/>
    <lineage>
        <taxon>Bacteria</taxon>
        <taxon>Pseudomonadati</taxon>
        <taxon>Pseudomonadota</taxon>
        <taxon>Gammaproteobacteria</taxon>
        <taxon>Pseudomonadales</taxon>
        <taxon>Pseudomonadaceae</taxon>
        <taxon>Aquipseudomonas</taxon>
    </lineage>
</organism>
<evidence type="ECO:0000256" key="1">
    <source>
        <dbReference type="PROSITE-ProRule" id="PRU00339"/>
    </source>
</evidence>
<dbReference type="Proteomes" id="UP000501379">
    <property type="component" value="Chromosome"/>
</dbReference>
<dbReference type="InterPro" id="IPR036465">
    <property type="entry name" value="vWFA_dom_sf"/>
</dbReference>
<dbReference type="Gene3D" id="3.40.50.410">
    <property type="entry name" value="von Willebrand factor, type A domain"/>
    <property type="match status" value="1"/>
</dbReference>
<feature type="repeat" description="TPR" evidence="1">
    <location>
        <begin position="405"/>
        <end position="438"/>
    </location>
</feature>
<feature type="domain" description="VWFA" evidence="4">
    <location>
        <begin position="98"/>
        <end position="203"/>
    </location>
</feature>
<dbReference type="EMBL" id="CP053697">
    <property type="protein sequence ID" value="QKE62916.1"/>
    <property type="molecule type" value="Genomic_DNA"/>
</dbReference>
<dbReference type="PROSITE" id="PS50293">
    <property type="entry name" value="TPR_REGION"/>
    <property type="match status" value="1"/>
</dbReference>
<dbReference type="SUPFAM" id="SSF48452">
    <property type="entry name" value="TPR-like"/>
    <property type="match status" value="1"/>
</dbReference>
<dbReference type="Pfam" id="PF00515">
    <property type="entry name" value="TPR_1"/>
    <property type="match status" value="1"/>
</dbReference>
<reference evidence="5" key="1">
    <citation type="submission" date="2020-07" db="EMBL/GenBank/DDBJ databases">
        <title>Nitrate ammonifying Pseudomonas campi sp. nov. isolated from German agricultural grassland.</title>
        <authorList>
            <person name="Timsy T."/>
            <person name="Ulrich A."/>
            <person name="Spanner T."/>
            <person name="Foesel B."/>
            <person name="Kolb S."/>
            <person name="Horn M.A."/>
            <person name="Behrendt U."/>
        </authorList>
    </citation>
    <scope>NUCLEOTIDE SEQUENCE</scope>
    <source>
        <strain evidence="5">S1-A32-2</strain>
    </source>
</reference>
<feature type="compositionally biased region" description="Low complexity" evidence="2">
    <location>
        <begin position="453"/>
        <end position="501"/>
    </location>
</feature>
<feature type="transmembrane region" description="Helical" evidence="3">
    <location>
        <begin position="62"/>
        <end position="83"/>
    </location>
</feature>
<dbReference type="RefSeq" id="WP_173205500.1">
    <property type="nucleotide sequence ID" value="NZ_CP053697.2"/>
</dbReference>
<evidence type="ECO:0000256" key="3">
    <source>
        <dbReference type="SAM" id="Phobius"/>
    </source>
</evidence>
<keyword evidence="3" id="KW-0472">Membrane</keyword>
<dbReference type="KEGG" id="pcam:HNE05_05925"/>
<dbReference type="Pfam" id="PF13519">
    <property type="entry name" value="VWA_2"/>
    <property type="match status" value="1"/>
</dbReference>
<keyword evidence="6" id="KW-1185">Reference proteome</keyword>
<evidence type="ECO:0000259" key="4">
    <source>
        <dbReference type="Pfam" id="PF13519"/>
    </source>
</evidence>
<proteinExistence type="predicted"/>
<sequence>MDFAALWPHWLRPWSLVLLPLCAWLLWQLWHRERRSGRWQLLLPALFQSALLTGGRTRQNRLPWIALGLGWLLAILALLGPSWQRMEQASQKRADPLVVMLELTPAMLAGDAAPDRLSQAKRKLLDLLHARQDAQTAILVYAGSAHTLVPLSDDLATASNLLDALKPSIMPEPGRRADVAMSKAISLLEQGAQGRGRLLLITSELSPDERSGIQRVLGKRSAQLRILGIGTPQGAPILGEDGSFLKDAQGAILVPRLDAAGLKRFASELGGQYRQASLDDRDLRGLGLFDGPQSLREDGEPTQLTTWADQGHWLLLPLLLLAACAGRRGWLFCLPLLLALPQPSYAFEFRDLWLRPDQQGQRLLQAEKPKEAAERFADPQWQGEALYRAGDYPAAAERFAQSDSASAHYNRGNALARSNELEAALDAYEQALEQQPDLHAAQQNKTLVEQLLQQQKQQQQQQQQSGQEGEPQQPGNEQPQSGSPGQQQPSSGEPQSQPSGEDAAEQPTAEKPAKPGEQQSEGSAQKPDEGSSENQAQAAQDGDAAEAQGGSGQALGDEQRDALEQWLRQIPDEPGELLRRKFLYEQQQRQEQSR</sequence>
<dbReference type="SUPFAM" id="SSF53300">
    <property type="entry name" value="vWA-like"/>
    <property type="match status" value="1"/>
</dbReference>